<reference evidence="2" key="1">
    <citation type="journal article" date="2022" name="Mol. Ecol. Resour.">
        <title>The genomes of chicory, endive, great burdock and yacon provide insights into Asteraceae palaeo-polyploidization history and plant inulin production.</title>
        <authorList>
            <person name="Fan W."/>
            <person name="Wang S."/>
            <person name="Wang H."/>
            <person name="Wang A."/>
            <person name="Jiang F."/>
            <person name="Liu H."/>
            <person name="Zhao H."/>
            <person name="Xu D."/>
            <person name="Zhang Y."/>
        </authorList>
    </citation>
    <scope>NUCLEOTIDE SEQUENCE [LARGE SCALE GENOMIC DNA]</scope>
    <source>
        <strain evidence="2">cv. Yunnan</strain>
    </source>
</reference>
<dbReference type="EMBL" id="CM042027">
    <property type="protein sequence ID" value="KAI3803562.1"/>
    <property type="molecule type" value="Genomic_DNA"/>
</dbReference>
<name>A0ACB9I921_9ASTR</name>
<dbReference type="Proteomes" id="UP001056120">
    <property type="component" value="Linkage Group LG10"/>
</dbReference>
<proteinExistence type="predicted"/>
<keyword evidence="2" id="KW-1185">Reference proteome</keyword>
<sequence>MSTYCLPRLEDYDQEKYDEPMVWIGIYVAIASLLCILAMATDLLYVITVAMKLPVDLSSDMPGYMDQAAKLGSLAFMCTVMANFMPSLAAMDNKTLLANIIGGDDLAMVGCGGWGGVVGGGGVGGGEVGEGGGGGDDLAMVGCGGWGGGRVGWGVWRRWWRRSGNGGVVGWGRVEWVRVGWVATILRWWGVVGGVGVGWGGVGGIGGGVCGDGGGGDRAMAAWWGVVGGWGGWWRGVVPLKVNVFVWKLLQNRIPSRDNLNRRGMYNEPMVWIGIYVAIASLICILAMAADLLHGYVDQVAKLRSLAFMCSMMTNFMPSLAAMDNKTLLTNVIVSIVDKLREHVRRYWIMAETGSPQFVMSRNPLCTASGVICMIVLGLNLLVVIDFPFGGHAYGSVYKWSVLFIVITQFIGVLVGTMALIFRCFLVLRFKKVIEWNNTHLMVFKVEEYWTQKLREWKQSPIRFLSSSRSRTIVYNMKSIIISLCIRLQKVIVILCKVISIIPTIISIFVIVYCLYCWKSLKARLLTPPTVSRTDDTEVDLSNYILQIHDEMELAEKTLKCITNSMNSFILKAEKEQNKDLLELLEKTTRFKVVENFDNDTVQPLLSVELVNSWSLPIVTLTCIAVALPNIHKDTIKSLLRSIGEELKKLRDKSMEVSVENIPKELIAANSMYRIAETILLRDESNTEQINEEQLFSLLNGMIADIFSACFTNLPRVITVKCNESVIEKRESSVKAAATLLGKTTKIIERLETWELPSMDPGKMSYVDEWRLYLKQSIP</sequence>
<reference evidence="1 2" key="2">
    <citation type="journal article" date="2022" name="Mol. Ecol. Resour.">
        <title>The genomes of chicory, endive, great burdock and yacon provide insights into Asteraceae paleo-polyploidization history and plant inulin production.</title>
        <authorList>
            <person name="Fan W."/>
            <person name="Wang S."/>
            <person name="Wang H."/>
            <person name="Wang A."/>
            <person name="Jiang F."/>
            <person name="Liu H."/>
            <person name="Zhao H."/>
            <person name="Xu D."/>
            <person name="Zhang Y."/>
        </authorList>
    </citation>
    <scope>NUCLEOTIDE SEQUENCE [LARGE SCALE GENOMIC DNA]</scope>
    <source>
        <strain evidence="2">cv. Yunnan</strain>
        <tissue evidence="1">Leaves</tissue>
    </source>
</reference>
<comment type="caution">
    <text evidence="1">The sequence shown here is derived from an EMBL/GenBank/DDBJ whole genome shotgun (WGS) entry which is preliminary data.</text>
</comment>
<accession>A0ACB9I921</accession>
<evidence type="ECO:0000313" key="1">
    <source>
        <dbReference type="EMBL" id="KAI3803562.1"/>
    </source>
</evidence>
<gene>
    <name evidence="1" type="ORF">L1987_31718</name>
</gene>
<organism evidence="1 2">
    <name type="scientific">Smallanthus sonchifolius</name>
    <dbReference type="NCBI Taxonomy" id="185202"/>
    <lineage>
        <taxon>Eukaryota</taxon>
        <taxon>Viridiplantae</taxon>
        <taxon>Streptophyta</taxon>
        <taxon>Embryophyta</taxon>
        <taxon>Tracheophyta</taxon>
        <taxon>Spermatophyta</taxon>
        <taxon>Magnoliopsida</taxon>
        <taxon>eudicotyledons</taxon>
        <taxon>Gunneridae</taxon>
        <taxon>Pentapetalae</taxon>
        <taxon>asterids</taxon>
        <taxon>campanulids</taxon>
        <taxon>Asterales</taxon>
        <taxon>Asteraceae</taxon>
        <taxon>Asteroideae</taxon>
        <taxon>Heliantheae alliance</taxon>
        <taxon>Millerieae</taxon>
        <taxon>Smallanthus</taxon>
    </lineage>
</organism>
<evidence type="ECO:0000313" key="2">
    <source>
        <dbReference type="Proteomes" id="UP001056120"/>
    </source>
</evidence>
<protein>
    <submittedName>
        <fullName evidence="1">Uncharacterized protein</fullName>
    </submittedName>
</protein>